<comment type="caution">
    <text evidence="2">The sequence shown here is derived from an EMBL/GenBank/DDBJ whole genome shotgun (WGS) entry which is preliminary data.</text>
</comment>
<keyword evidence="1" id="KW-0472">Membrane</keyword>
<evidence type="ECO:0000313" key="3">
    <source>
        <dbReference type="Proteomes" id="UP000276133"/>
    </source>
</evidence>
<reference evidence="2 3" key="1">
    <citation type="journal article" date="2018" name="Sci. Rep.">
        <title>Genomic signatures of local adaptation to the degree of environmental predictability in rotifers.</title>
        <authorList>
            <person name="Franch-Gras L."/>
            <person name="Hahn C."/>
            <person name="Garcia-Roger E.M."/>
            <person name="Carmona M.J."/>
            <person name="Serra M."/>
            <person name="Gomez A."/>
        </authorList>
    </citation>
    <scope>NUCLEOTIDE SEQUENCE [LARGE SCALE GENOMIC DNA]</scope>
    <source>
        <strain evidence="2">HYR1</strain>
    </source>
</reference>
<evidence type="ECO:0000313" key="2">
    <source>
        <dbReference type="EMBL" id="RNA17548.1"/>
    </source>
</evidence>
<keyword evidence="1" id="KW-1133">Transmembrane helix</keyword>
<sequence>MNNREQNKSHDSGYNSGYKNIIKAKDIKDIFLEIQLINIVHLLHLADFVVQIIIIIMTCSRQFVSTKCKFSNGLFDESKVLTHIETLKPIYKLENSVFAYCKLNFDANFINNVVFLLNLESVSVDLLEDQLDQENGILNENTNFNFPFDLLNEFCKNSKKGNKNIKYIPIVNEKKPFKILQCDKNVGNLLITNEDFLFIANQHSNDINTYVRLERKVMLSQLLSNFYPMKVCLWGI</sequence>
<dbReference type="EMBL" id="REGN01004435">
    <property type="protein sequence ID" value="RNA17548.1"/>
    <property type="molecule type" value="Genomic_DNA"/>
</dbReference>
<keyword evidence="3" id="KW-1185">Reference proteome</keyword>
<feature type="transmembrane region" description="Helical" evidence="1">
    <location>
        <begin position="36"/>
        <end position="57"/>
    </location>
</feature>
<dbReference type="AlphaFoldDB" id="A0A3M7R2S2"/>
<name>A0A3M7R2S2_BRAPC</name>
<keyword evidence="1" id="KW-0812">Transmembrane</keyword>
<organism evidence="2 3">
    <name type="scientific">Brachionus plicatilis</name>
    <name type="common">Marine rotifer</name>
    <name type="synonym">Brachionus muelleri</name>
    <dbReference type="NCBI Taxonomy" id="10195"/>
    <lineage>
        <taxon>Eukaryota</taxon>
        <taxon>Metazoa</taxon>
        <taxon>Spiralia</taxon>
        <taxon>Gnathifera</taxon>
        <taxon>Rotifera</taxon>
        <taxon>Eurotatoria</taxon>
        <taxon>Monogononta</taxon>
        <taxon>Pseudotrocha</taxon>
        <taxon>Ploima</taxon>
        <taxon>Brachionidae</taxon>
        <taxon>Brachionus</taxon>
    </lineage>
</organism>
<proteinExistence type="predicted"/>
<evidence type="ECO:0000256" key="1">
    <source>
        <dbReference type="SAM" id="Phobius"/>
    </source>
</evidence>
<dbReference type="Proteomes" id="UP000276133">
    <property type="component" value="Unassembled WGS sequence"/>
</dbReference>
<gene>
    <name evidence="2" type="ORF">BpHYR1_054645</name>
</gene>
<protein>
    <submittedName>
        <fullName evidence="2">Uncharacterized protein</fullName>
    </submittedName>
</protein>
<accession>A0A3M7R2S2</accession>